<dbReference type="EMBL" id="JH668286">
    <property type="protein sequence ID" value="KAG6441416.1"/>
    <property type="molecule type" value="Genomic_DNA"/>
</dbReference>
<keyword evidence="3 7" id="KW-0812">Transmembrane</keyword>
<comment type="caution">
    <text evidence="9">The sequence shown here is derived from an EMBL/GenBank/DDBJ whole genome shotgun (WGS) entry which is preliminary data.</text>
</comment>
<gene>
    <name evidence="9" type="ORF">O3G_MSEX001816</name>
</gene>
<dbReference type="PANTHER" id="PTHR10809:SF6">
    <property type="entry name" value="AT11025P-RELATED"/>
    <property type="match status" value="1"/>
</dbReference>
<dbReference type="InterPro" id="IPR000535">
    <property type="entry name" value="MSP_dom"/>
</dbReference>
<dbReference type="GO" id="GO:0061817">
    <property type="term" value="P:endoplasmic reticulum-plasma membrane tethering"/>
    <property type="evidence" value="ECO:0007669"/>
    <property type="project" value="TreeGrafter"/>
</dbReference>
<dbReference type="Pfam" id="PF00635">
    <property type="entry name" value="Motile_Sperm"/>
    <property type="match status" value="1"/>
</dbReference>
<evidence type="ECO:0000313" key="9">
    <source>
        <dbReference type="EMBL" id="KAG6441416.1"/>
    </source>
</evidence>
<keyword evidence="5 7" id="KW-0472">Membrane</keyword>
<evidence type="ECO:0000256" key="6">
    <source>
        <dbReference type="SAM" id="MobiDB-lite"/>
    </source>
</evidence>
<accession>A0A921YL84</accession>
<reference evidence="9" key="2">
    <citation type="submission" date="2020-12" db="EMBL/GenBank/DDBJ databases">
        <authorList>
            <person name="Kanost M."/>
        </authorList>
    </citation>
    <scope>NUCLEOTIDE SEQUENCE</scope>
</reference>
<sequence length="274" mass="31420">MRKQVLTIEPQNELQFNTLYEQDYTSYIRLTNPTNDRVIFKIKTTAPKYYCVRPTCGELEPKSKVEVAVTLQQVYIDPCENYKHKFMVQSVIAPDSKTHMYEVWKEVSPDQVMEYKLKCVFETPRGPYAIENDFTENEVTEERVAVTDKSKTTAKTEEDLVQNEEKRKDDKHRTGTLSAKTAKYLSKSENSKSDPPNTITETILASEEESKLRHENLQLKRELDRLRQSASGVDRVSRAHSYGPEKNAQVALLTWLGTAVGMAIIGIIIGKFVM</sequence>
<feature type="transmembrane region" description="Helical" evidence="7">
    <location>
        <begin position="252"/>
        <end position="273"/>
    </location>
</feature>
<evidence type="ECO:0000256" key="5">
    <source>
        <dbReference type="ARBA" id="ARBA00023136"/>
    </source>
</evidence>
<keyword evidence="10" id="KW-1185">Reference proteome</keyword>
<protein>
    <recommendedName>
        <fullName evidence="8">MSP domain-containing protein</fullName>
    </recommendedName>
</protein>
<dbReference type="InterPro" id="IPR016763">
    <property type="entry name" value="VAP"/>
</dbReference>
<dbReference type="GO" id="GO:0005886">
    <property type="term" value="C:plasma membrane"/>
    <property type="evidence" value="ECO:0007669"/>
    <property type="project" value="TreeGrafter"/>
</dbReference>
<evidence type="ECO:0000256" key="1">
    <source>
        <dbReference type="ARBA" id="ARBA00004211"/>
    </source>
</evidence>
<dbReference type="PANTHER" id="PTHR10809">
    <property type="entry name" value="VESICLE-ASSOCIATED MEMBRANE PROTEIN-ASSOCIATED PROTEIN"/>
    <property type="match status" value="1"/>
</dbReference>
<dbReference type="PROSITE" id="PS50202">
    <property type="entry name" value="MSP"/>
    <property type="match status" value="1"/>
</dbReference>
<feature type="compositionally biased region" description="Basic and acidic residues" evidence="6">
    <location>
        <begin position="147"/>
        <end position="173"/>
    </location>
</feature>
<dbReference type="GO" id="GO:0005789">
    <property type="term" value="C:endoplasmic reticulum membrane"/>
    <property type="evidence" value="ECO:0007669"/>
    <property type="project" value="InterPro"/>
</dbReference>
<dbReference type="PIRSF" id="PIRSF019693">
    <property type="entry name" value="VAMP-associated"/>
    <property type="match status" value="1"/>
</dbReference>
<feature type="domain" description="MSP" evidence="8">
    <location>
        <begin position="5"/>
        <end position="122"/>
    </location>
</feature>
<evidence type="ECO:0000313" key="10">
    <source>
        <dbReference type="Proteomes" id="UP000791440"/>
    </source>
</evidence>
<comment type="subcellular location">
    <subcellularLocation>
        <location evidence="1">Membrane</location>
        <topology evidence="1">Single-pass type IV membrane protein</topology>
    </subcellularLocation>
</comment>
<dbReference type="InterPro" id="IPR008962">
    <property type="entry name" value="PapD-like_sf"/>
</dbReference>
<dbReference type="InterPro" id="IPR013783">
    <property type="entry name" value="Ig-like_fold"/>
</dbReference>
<proteinExistence type="inferred from homology"/>
<evidence type="ECO:0000256" key="7">
    <source>
        <dbReference type="SAM" id="Phobius"/>
    </source>
</evidence>
<evidence type="ECO:0000259" key="8">
    <source>
        <dbReference type="PROSITE" id="PS50202"/>
    </source>
</evidence>
<evidence type="ECO:0000256" key="2">
    <source>
        <dbReference type="ARBA" id="ARBA00008932"/>
    </source>
</evidence>
<dbReference type="GO" id="GO:0090158">
    <property type="term" value="P:endoplasmic reticulum membrane organization"/>
    <property type="evidence" value="ECO:0007669"/>
    <property type="project" value="TreeGrafter"/>
</dbReference>
<dbReference type="AlphaFoldDB" id="A0A921YL84"/>
<dbReference type="SUPFAM" id="SSF49354">
    <property type="entry name" value="PapD-like"/>
    <property type="match status" value="1"/>
</dbReference>
<dbReference type="Gene3D" id="2.60.40.10">
    <property type="entry name" value="Immunoglobulins"/>
    <property type="match status" value="1"/>
</dbReference>
<dbReference type="Proteomes" id="UP000791440">
    <property type="component" value="Unassembled WGS sequence"/>
</dbReference>
<dbReference type="GO" id="GO:0033149">
    <property type="term" value="F:FFAT motif binding"/>
    <property type="evidence" value="ECO:0007669"/>
    <property type="project" value="TreeGrafter"/>
</dbReference>
<feature type="region of interest" description="Disordered" evidence="6">
    <location>
        <begin position="147"/>
        <end position="198"/>
    </location>
</feature>
<reference evidence="9" key="1">
    <citation type="journal article" date="2016" name="Insect Biochem. Mol. Biol.">
        <title>Multifaceted biological insights from a draft genome sequence of the tobacco hornworm moth, Manduca sexta.</title>
        <authorList>
            <person name="Kanost M.R."/>
            <person name="Arrese E.L."/>
            <person name="Cao X."/>
            <person name="Chen Y.R."/>
            <person name="Chellapilla S."/>
            <person name="Goldsmith M.R."/>
            <person name="Grosse-Wilde E."/>
            <person name="Heckel D.G."/>
            <person name="Herndon N."/>
            <person name="Jiang H."/>
            <person name="Papanicolaou A."/>
            <person name="Qu J."/>
            <person name="Soulages J.L."/>
            <person name="Vogel H."/>
            <person name="Walters J."/>
            <person name="Waterhouse R.M."/>
            <person name="Ahn S.J."/>
            <person name="Almeida F.C."/>
            <person name="An C."/>
            <person name="Aqrawi P."/>
            <person name="Bretschneider A."/>
            <person name="Bryant W.B."/>
            <person name="Bucks S."/>
            <person name="Chao H."/>
            <person name="Chevignon G."/>
            <person name="Christen J.M."/>
            <person name="Clarke D.F."/>
            <person name="Dittmer N.T."/>
            <person name="Ferguson L.C.F."/>
            <person name="Garavelou S."/>
            <person name="Gordon K.H.J."/>
            <person name="Gunaratna R.T."/>
            <person name="Han Y."/>
            <person name="Hauser F."/>
            <person name="He Y."/>
            <person name="Heidel-Fischer H."/>
            <person name="Hirsh A."/>
            <person name="Hu Y."/>
            <person name="Jiang H."/>
            <person name="Kalra D."/>
            <person name="Klinner C."/>
            <person name="Konig C."/>
            <person name="Kovar C."/>
            <person name="Kroll A.R."/>
            <person name="Kuwar S.S."/>
            <person name="Lee S.L."/>
            <person name="Lehman R."/>
            <person name="Li K."/>
            <person name="Li Z."/>
            <person name="Liang H."/>
            <person name="Lovelace S."/>
            <person name="Lu Z."/>
            <person name="Mansfield J.H."/>
            <person name="McCulloch K.J."/>
            <person name="Mathew T."/>
            <person name="Morton B."/>
            <person name="Muzny D.M."/>
            <person name="Neunemann D."/>
            <person name="Ongeri F."/>
            <person name="Pauchet Y."/>
            <person name="Pu L.L."/>
            <person name="Pyrousis I."/>
            <person name="Rao X.J."/>
            <person name="Redding A."/>
            <person name="Roesel C."/>
            <person name="Sanchez-Gracia A."/>
            <person name="Schaack S."/>
            <person name="Shukla A."/>
            <person name="Tetreau G."/>
            <person name="Wang Y."/>
            <person name="Xiong G.H."/>
            <person name="Traut W."/>
            <person name="Walsh T.K."/>
            <person name="Worley K.C."/>
            <person name="Wu D."/>
            <person name="Wu W."/>
            <person name="Wu Y.Q."/>
            <person name="Zhang X."/>
            <person name="Zou Z."/>
            <person name="Zucker H."/>
            <person name="Briscoe A.D."/>
            <person name="Burmester T."/>
            <person name="Clem R.J."/>
            <person name="Feyereisen R."/>
            <person name="Grimmelikhuijzen C.J.P."/>
            <person name="Hamodrakas S.J."/>
            <person name="Hansson B.S."/>
            <person name="Huguet E."/>
            <person name="Jermiin L.S."/>
            <person name="Lan Q."/>
            <person name="Lehman H.K."/>
            <person name="Lorenzen M."/>
            <person name="Merzendorfer H."/>
            <person name="Michalopoulos I."/>
            <person name="Morton D.B."/>
            <person name="Muthukrishnan S."/>
            <person name="Oakeshott J.G."/>
            <person name="Palmer W."/>
            <person name="Park Y."/>
            <person name="Passarelli A.L."/>
            <person name="Rozas J."/>
            <person name="Schwartz L.M."/>
            <person name="Smith W."/>
            <person name="Southgate A."/>
            <person name="Vilcinskas A."/>
            <person name="Vogt R."/>
            <person name="Wang P."/>
            <person name="Werren J."/>
            <person name="Yu X.Q."/>
            <person name="Zhou J.J."/>
            <person name="Brown S.J."/>
            <person name="Scherer S.E."/>
            <person name="Richards S."/>
            <person name="Blissard G.W."/>
        </authorList>
    </citation>
    <scope>NUCLEOTIDE SEQUENCE</scope>
</reference>
<evidence type="ECO:0000256" key="3">
    <source>
        <dbReference type="ARBA" id="ARBA00022692"/>
    </source>
</evidence>
<keyword evidence="4 7" id="KW-1133">Transmembrane helix</keyword>
<organism evidence="9 10">
    <name type="scientific">Manduca sexta</name>
    <name type="common">Tobacco hawkmoth</name>
    <name type="synonym">Tobacco hornworm</name>
    <dbReference type="NCBI Taxonomy" id="7130"/>
    <lineage>
        <taxon>Eukaryota</taxon>
        <taxon>Metazoa</taxon>
        <taxon>Ecdysozoa</taxon>
        <taxon>Arthropoda</taxon>
        <taxon>Hexapoda</taxon>
        <taxon>Insecta</taxon>
        <taxon>Pterygota</taxon>
        <taxon>Neoptera</taxon>
        <taxon>Endopterygota</taxon>
        <taxon>Lepidoptera</taxon>
        <taxon>Glossata</taxon>
        <taxon>Ditrysia</taxon>
        <taxon>Bombycoidea</taxon>
        <taxon>Sphingidae</taxon>
        <taxon>Sphinginae</taxon>
        <taxon>Sphingini</taxon>
        <taxon>Manduca</taxon>
    </lineage>
</organism>
<evidence type="ECO:0000256" key="4">
    <source>
        <dbReference type="ARBA" id="ARBA00022989"/>
    </source>
</evidence>
<name>A0A921YL84_MANSE</name>
<comment type="similarity">
    <text evidence="2">Belongs to the VAMP-associated protein (VAP) (TC 9.B.17) family.</text>
</comment>